<dbReference type="OrthoDB" id="288590at2759"/>
<name>A0A8T2RPP5_CERRI</name>
<dbReference type="InterPro" id="IPR050295">
    <property type="entry name" value="Plant_2OG-oxidoreductases"/>
</dbReference>
<keyword evidence="2" id="KW-0408">Iron</keyword>
<dbReference type="GO" id="GO:0046872">
    <property type="term" value="F:metal ion binding"/>
    <property type="evidence" value="ECO:0007669"/>
    <property type="project" value="UniProtKB-KW"/>
</dbReference>
<dbReference type="InterPro" id="IPR005123">
    <property type="entry name" value="Oxoglu/Fe-dep_dioxygenase_dom"/>
</dbReference>
<organism evidence="4 5">
    <name type="scientific">Ceratopteris richardii</name>
    <name type="common">Triangle waterfern</name>
    <dbReference type="NCBI Taxonomy" id="49495"/>
    <lineage>
        <taxon>Eukaryota</taxon>
        <taxon>Viridiplantae</taxon>
        <taxon>Streptophyta</taxon>
        <taxon>Embryophyta</taxon>
        <taxon>Tracheophyta</taxon>
        <taxon>Polypodiopsida</taxon>
        <taxon>Polypodiidae</taxon>
        <taxon>Polypodiales</taxon>
        <taxon>Pteridineae</taxon>
        <taxon>Pteridaceae</taxon>
        <taxon>Parkerioideae</taxon>
        <taxon>Ceratopteris</taxon>
    </lineage>
</organism>
<comment type="caution">
    <text evidence="4">The sequence shown here is derived from an EMBL/GenBank/DDBJ whole genome shotgun (WGS) entry which is preliminary data.</text>
</comment>
<dbReference type="AlphaFoldDB" id="A0A8T2RPP5"/>
<evidence type="ECO:0000313" key="4">
    <source>
        <dbReference type="EMBL" id="KAH7298392.1"/>
    </source>
</evidence>
<sequence>MTKWPTNPPSWRNVMEDYCEKIEQLSRKLLEALSISLDLKAASTLQEAFGEVDMGLKINFYPPCPQPELTLGLSSHSDPGGITLLLQDPKVGGLQVKPPSSLEWINVPVIPGAILVNIGDQVQILTNGRYKSVEHRVVTNNNCERLSLVCFINPGNNTVVSPLPELVPRNELPAYNAMTFKQYR</sequence>
<dbReference type="InterPro" id="IPR027443">
    <property type="entry name" value="IPNS-like_sf"/>
</dbReference>
<proteinExistence type="predicted"/>
<protein>
    <recommendedName>
        <fullName evidence="3">Fe2OG dioxygenase domain-containing protein</fullName>
    </recommendedName>
</protein>
<evidence type="ECO:0000259" key="3">
    <source>
        <dbReference type="PROSITE" id="PS51471"/>
    </source>
</evidence>
<feature type="domain" description="Fe2OG dioxygenase" evidence="3">
    <location>
        <begin position="51"/>
        <end position="154"/>
    </location>
</feature>
<dbReference type="Proteomes" id="UP000825935">
    <property type="component" value="Chromosome 25"/>
</dbReference>
<reference evidence="4" key="1">
    <citation type="submission" date="2021-08" db="EMBL/GenBank/DDBJ databases">
        <title>WGS assembly of Ceratopteris richardii.</title>
        <authorList>
            <person name="Marchant D.B."/>
            <person name="Chen G."/>
            <person name="Jenkins J."/>
            <person name="Shu S."/>
            <person name="Leebens-Mack J."/>
            <person name="Grimwood J."/>
            <person name="Schmutz J."/>
            <person name="Soltis P."/>
            <person name="Soltis D."/>
            <person name="Chen Z.-H."/>
        </authorList>
    </citation>
    <scope>NUCLEOTIDE SEQUENCE</scope>
    <source>
        <strain evidence="4">Whitten #5841</strain>
        <tissue evidence="4">Leaf</tissue>
    </source>
</reference>
<accession>A0A8T2RPP5</accession>
<keyword evidence="5" id="KW-1185">Reference proteome</keyword>
<evidence type="ECO:0000256" key="2">
    <source>
        <dbReference type="ARBA" id="ARBA00023004"/>
    </source>
</evidence>
<dbReference type="EMBL" id="CM035430">
    <property type="protein sequence ID" value="KAH7298392.1"/>
    <property type="molecule type" value="Genomic_DNA"/>
</dbReference>
<dbReference type="SUPFAM" id="SSF51197">
    <property type="entry name" value="Clavaminate synthase-like"/>
    <property type="match status" value="1"/>
</dbReference>
<dbReference type="Pfam" id="PF03171">
    <property type="entry name" value="2OG-FeII_Oxy"/>
    <property type="match status" value="1"/>
</dbReference>
<evidence type="ECO:0000256" key="1">
    <source>
        <dbReference type="ARBA" id="ARBA00022723"/>
    </source>
</evidence>
<dbReference type="PROSITE" id="PS51471">
    <property type="entry name" value="FE2OG_OXY"/>
    <property type="match status" value="1"/>
</dbReference>
<dbReference type="InterPro" id="IPR044861">
    <property type="entry name" value="IPNS-like_FE2OG_OXY"/>
</dbReference>
<dbReference type="Gene3D" id="2.60.120.330">
    <property type="entry name" value="B-lactam Antibiotic, Isopenicillin N Synthase, Chain"/>
    <property type="match status" value="1"/>
</dbReference>
<keyword evidence="1" id="KW-0479">Metal-binding</keyword>
<dbReference type="OMA" id="PPRYRQM"/>
<dbReference type="PANTHER" id="PTHR47991">
    <property type="entry name" value="OXOGLUTARATE/IRON-DEPENDENT DIOXYGENASE"/>
    <property type="match status" value="1"/>
</dbReference>
<evidence type="ECO:0000313" key="5">
    <source>
        <dbReference type="Proteomes" id="UP000825935"/>
    </source>
</evidence>
<gene>
    <name evidence="4" type="ORF">KP509_25G040900</name>
</gene>